<accession>A0A099SZQ2</accession>
<keyword evidence="3" id="KW-1185">Reference proteome</keyword>
<gene>
    <name evidence="2" type="ORF">LI82_11775</name>
</gene>
<evidence type="ECO:0000313" key="3">
    <source>
        <dbReference type="Proteomes" id="UP000029859"/>
    </source>
</evidence>
<evidence type="ECO:0000313" key="2">
    <source>
        <dbReference type="EMBL" id="KGK98377.1"/>
    </source>
</evidence>
<dbReference type="OrthoDB" id="147298at2157"/>
<evidence type="ECO:0000256" key="1">
    <source>
        <dbReference type="SAM" id="Phobius"/>
    </source>
</evidence>
<name>A0A099SZQ2_METMT</name>
<comment type="caution">
    <text evidence="2">The sequence shown here is derived from an EMBL/GenBank/DDBJ whole genome shotgun (WGS) entry which is preliminary data.</text>
</comment>
<feature type="transmembrane region" description="Helical" evidence="1">
    <location>
        <begin position="6"/>
        <end position="26"/>
    </location>
</feature>
<reference evidence="2 3" key="1">
    <citation type="submission" date="2014-09" db="EMBL/GenBank/DDBJ databases">
        <title>Draft genome sequence of an obligately methylotrophic methanogen, Methanococcoides methylutens, isolated from marine sediment.</title>
        <authorList>
            <person name="Guan Y."/>
            <person name="Ngugi D.K."/>
            <person name="Blom J."/>
            <person name="Ali S."/>
            <person name="Ferry J.G."/>
            <person name="Stingl U."/>
        </authorList>
    </citation>
    <scope>NUCLEOTIDE SEQUENCE [LARGE SCALE GENOMIC DNA]</scope>
    <source>
        <strain evidence="2 3">DSM 2657</strain>
    </source>
</reference>
<proteinExistence type="predicted"/>
<dbReference type="Proteomes" id="UP000029859">
    <property type="component" value="Unassembled WGS sequence"/>
</dbReference>
<dbReference type="EMBL" id="JRHO01000014">
    <property type="protein sequence ID" value="KGK98377.1"/>
    <property type="molecule type" value="Genomic_DNA"/>
</dbReference>
<keyword evidence="1" id="KW-0472">Membrane</keyword>
<keyword evidence="1" id="KW-1133">Transmembrane helix</keyword>
<sequence>MGFETTVVISIFFVSILVLGTNSYAVMSNSNDVISDAESIRYEMQYTKLNSGISLDSMTLDDENSTFMVEVTNSGNIVLDSDEISILVDGHLLNYDYYPETAKWYPGEEKTFAVEDVTKPGYKRVKIITDSGVSGYLSGVPDKIKD</sequence>
<protein>
    <recommendedName>
        <fullName evidence="4">Flagellar protein FlaF</fullName>
    </recommendedName>
</protein>
<keyword evidence="1" id="KW-0812">Transmembrane</keyword>
<dbReference type="AlphaFoldDB" id="A0A099SZQ2"/>
<evidence type="ECO:0008006" key="4">
    <source>
        <dbReference type="Google" id="ProtNLM"/>
    </source>
</evidence>
<dbReference type="RefSeq" id="WP_048195803.1">
    <property type="nucleotide sequence ID" value="NZ_CAAGSM010000004.1"/>
</dbReference>
<organism evidence="2 3">
    <name type="scientific">Methanococcoides methylutens</name>
    <dbReference type="NCBI Taxonomy" id="2226"/>
    <lineage>
        <taxon>Archaea</taxon>
        <taxon>Methanobacteriati</taxon>
        <taxon>Methanobacteriota</taxon>
        <taxon>Stenosarchaea group</taxon>
        <taxon>Methanomicrobia</taxon>
        <taxon>Methanosarcinales</taxon>
        <taxon>Methanosarcinaceae</taxon>
        <taxon>Methanococcoides</taxon>
    </lineage>
</organism>